<dbReference type="SUPFAM" id="SSF54197">
    <property type="entry name" value="HIT-like"/>
    <property type="match status" value="1"/>
</dbReference>
<dbReference type="EMBL" id="JBHTCE010000001">
    <property type="protein sequence ID" value="MFC7390558.1"/>
    <property type="molecule type" value="Genomic_DNA"/>
</dbReference>
<sequence length="142" mass="15870">MHTDPTCIFCKIAQQEIPSYRVYEDEAVVAFLDLSQVTKGHTLVIPKHHAKNVYELPEEVAADVFKRVPTIAKAIQRETGAIGMNVLSNAEEVAGQTVYHFHIHLIPRFGHEDGFGAKWITQNDAFTSEELTTLASNIHSQV</sequence>
<feature type="short sequence motif" description="Histidine triad motif" evidence="1">
    <location>
        <begin position="100"/>
        <end position="104"/>
    </location>
</feature>
<protein>
    <submittedName>
        <fullName evidence="3">HIT family protein</fullName>
        <ecNumber evidence="3">2.1.1.-</ecNumber>
    </submittedName>
</protein>
<keyword evidence="3" id="KW-0808">Transferase</keyword>
<dbReference type="InterPro" id="IPR019808">
    <property type="entry name" value="Histidine_triad_CS"/>
</dbReference>
<feature type="domain" description="HIT" evidence="2">
    <location>
        <begin position="8"/>
        <end position="115"/>
    </location>
</feature>
<evidence type="ECO:0000313" key="3">
    <source>
        <dbReference type="EMBL" id="MFC7390558.1"/>
    </source>
</evidence>
<evidence type="ECO:0000256" key="1">
    <source>
        <dbReference type="PROSITE-ProRule" id="PRU00464"/>
    </source>
</evidence>
<dbReference type="Proteomes" id="UP001596439">
    <property type="component" value="Unassembled WGS sequence"/>
</dbReference>
<dbReference type="InterPro" id="IPR001310">
    <property type="entry name" value="Histidine_triad_HIT"/>
</dbReference>
<keyword evidence="3" id="KW-0489">Methyltransferase</keyword>
<dbReference type="PROSITE" id="PS51084">
    <property type="entry name" value="HIT_2"/>
    <property type="match status" value="1"/>
</dbReference>
<comment type="caution">
    <text evidence="3">The sequence shown here is derived from an EMBL/GenBank/DDBJ whole genome shotgun (WGS) entry which is preliminary data.</text>
</comment>
<name>A0ABW2PM62_9BACL</name>
<gene>
    <name evidence="3" type="ORF">ACFQO8_10370</name>
</gene>
<dbReference type="PANTHER" id="PTHR46648">
    <property type="entry name" value="HIT FAMILY PROTEIN 1"/>
    <property type="match status" value="1"/>
</dbReference>
<reference evidence="4" key="1">
    <citation type="journal article" date="2019" name="Int. J. Syst. Evol. Microbiol.">
        <title>The Global Catalogue of Microorganisms (GCM) 10K type strain sequencing project: providing services to taxonomists for standard genome sequencing and annotation.</title>
        <authorList>
            <consortium name="The Broad Institute Genomics Platform"/>
            <consortium name="The Broad Institute Genome Sequencing Center for Infectious Disease"/>
            <person name="Wu L."/>
            <person name="Ma J."/>
        </authorList>
    </citation>
    <scope>NUCLEOTIDE SEQUENCE [LARGE SCALE GENOMIC DNA]</scope>
    <source>
        <strain evidence="4">CCUG 55590</strain>
    </source>
</reference>
<organism evidence="3 4">
    <name type="scientific">Exiguobacterium aestuarii</name>
    <dbReference type="NCBI Taxonomy" id="273527"/>
    <lineage>
        <taxon>Bacteria</taxon>
        <taxon>Bacillati</taxon>
        <taxon>Bacillota</taxon>
        <taxon>Bacilli</taxon>
        <taxon>Bacillales</taxon>
        <taxon>Bacillales Family XII. Incertae Sedis</taxon>
        <taxon>Exiguobacterium</taxon>
    </lineage>
</organism>
<dbReference type="CDD" id="cd01277">
    <property type="entry name" value="HINT_subgroup"/>
    <property type="match status" value="1"/>
</dbReference>
<dbReference type="PRINTS" id="PR00332">
    <property type="entry name" value="HISTRIAD"/>
</dbReference>
<accession>A0ABW2PM62</accession>
<dbReference type="RefSeq" id="WP_214789711.1">
    <property type="nucleotide sequence ID" value="NZ_JANIEL010000006.1"/>
</dbReference>
<dbReference type="InterPro" id="IPR039384">
    <property type="entry name" value="HINT"/>
</dbReference>
<dbReference type="GO" id="GO:0008168">
    <property type="term" value="F:methyltransferase activity"/>
    <property type="evidence" value="ECO:0007669"/>
    <property type="project" value="UniProtKB-KW"/>
</dbReference>
<dbReference type="InterPro" id="IPR036265">
    <property type="entry name" value="HIT-like_sf"/>
</dbReference>
<evidence type="ECO:0000259" key="2">
    <source>
        <dbReference type="PROSITE" id="PS51084"/>
    </source>
</evidence>
<dbReference type="InterPro" id="IPR011146">
    <property type="entry name" value="HIT-like"/>
</dbReference>
<proteinExistence type="predicted"/>
<dbReference type="PANTHER" id="PTHR46648:SF1">
    <property type="entry name" value="ADENOSINE 5'-MONOPHOSPHORAMIDASE HNT1"/>
    <property type="match status" value="1"/>
</dbReference>
<dbReference type="Gene3D" id="3.30.428.10">
    <property type="entry name" value="HIT-like"/>
    <property type="match status" value="1"/>
</dbReference>
<keyword evidence="4" id="KW-1185">Reference proteome</keyword>
<dbReference type="GO" id="GO:0032259">
    <property type="term" value="P:methylation"/>
    <property type="evidence" value="ECO:0007669"/>
    <property type="project" value="UniProtKB-KW"/>
</dbReference>
<dbReference type="EC" id="2.1.1.-" evidence="3"/>
<dbReference type="Pfam" id="PF01230">
    <property type="entry name" value="HIT"/>
    <property type="match status" value="1"/>
</dbReference>
<evidence type="ECO:0000313" key="4">
    <source>
        <dbReference type="Proteomes" id="UP001596439"/>
    </source>
</evidence>
<dbReference type="PROSITE" id="PS00892">
    <property type="entry name" value="HIT_1"/>
    <property type="match status" value="1"/>
</dbReference>